<dbReference type="GO" id="GO:0005524">
    <property type="term" value="F:ATP binding"/>
    <property type="evidence" value="ECO:0007669"/>
    <property type="project" value="InterPro"/>
</dbReference>
<dbReference type="VEuPathDB" id="AmoebaDB:KM1_018240"/>
<accession>A0A5K1UV95</accession>
<proteinExistence type="predicted"/>
<sequence length="92" mass="10642">MVTECTEYGSIQDIMNKRNITEISKKIRIKFMIDGAKGISCLHLNGILHRDIKPDNFRVVTLDDNTEAKRKLTDFGSARNINMMIMLIKRKE</sequence>
<dbReference type="EMBL" id="BDEQ01000001">
    <property type="protein sequence ID" value="GAT95751.1"/>
    <property type="molecule type" value="Genomic_DNA"/>
</dbReference>
<name>A0A5K1UV95_ENTHI</name>
<dbReference type="AlphaFoldDB" id="A0A5K1UV95"/>
<dbReference type="GO" id="GO:0004672">
    <property type="term" value="F:protein kinase activity"/>
    <property type="evidence" value="ECO:0007669"/>
    <property type="project" value="InterPro"/>
</dbReference>
<dbReference type="OMA" id="TIMFIER"/>
<feature type="domain" description="Protein kinase" evidence="1">
    <location>
        <begin position="1"/>
        <end position="92"/>
    </location>
</feature>
<dbReference type="VEuPathDB" id="AmoebaDB:EHI5A_017890"/>
<gene>
    <name evidence="2" type="ORF">CL6EHI_086160</name>
</gene>
<evidence type="ECO:0000259" key="1">
    <source>
        <dbReference type="PROSITE" id="PS50011"/>
    </source>
</evidence>
<dbReference type="PROSITE" id="PS50011">
    <property type="entry name" value="PROTEIN_KINASE_DOM"/>
    <property type="match status" value="1"/>
</dbReference>
<dbReference type="VEuPathDB" id="AmoebaDB:EHI_086160"/>
<dbReference type="Proteomes" id="UP000078387">
    <property type="component" value="Unassembled WGS sequence"/>
</dbReference>
<dbReference type="PANTHER" id="PTHR45756:SF1">
    <property type="entry name" value="PROTEIN KINASE DOMAIN CONTAINING PROTEIN"/>
    <property type="match status" value="1"/>
</dbReference>
<reference evidence="2 3" key="1">
    <citation type="submission" date="2016-05" db="EMBL/GenBank/DDBJ databases">
        <title>First whole genome sequencing of Entamoeba histolytica HM1:IMSS-clone-6.</title>
        <authorList>
            <person name="Mukherjee Avik.K."/>
            <person name="Izumyama S."/>
            <person name="Nakada-Tsukui K."/>
            <person name="Nozaki T."/>
        </authorList>
    </citation>
    <scope>NUCLEOTIDE SEQUENCE [LARGE SCALE GENOMIC DNA]</scope>
    <source>
        <strain evidence="2 3">HM1:IMSS clone 6</strain>
    </source>
</reference>
<dbReference type="SUPFAM" id="SSF56112">
    <property type="entry name" value="Protein kinase-like (PK-like)"/>
    <property type="match status" value="1"/>
</dbReference>
<evidence type="ECO:0000313" key="3">
    <source>
        <dbReference type="Proteomes" id="UP000078387"/>
    </source>
</evidence>
<dbReference type="Gene3D" id="1.10.510.10">
    <property type="entry name" value="Transferase(Phosphotransferase) domain 1"/>
    <property type="match status" value="1"/>
</dbReference>
<dbReference type="Pfam" id="PF00069">
    <property type="entry name" value="Pkinase"/>
    <property type="match status" value="1"/>
</dbReference>
<evidence type="ECO:0000313" key="2">
    <source>
        <dbReference type="EMBL" id="GAT95751.1"/>
    </source>
</evidence>
<dbReference type="PANTHER" id="PTHR45756">
    <property type="entry name" value="PALMITOYLTRANSFERASE"/>
    <property type="match status" value="1"/>
</dbReference>
<protein>
    <recommendedName>
        <fullName evidence="1">Protein kinase domain-containing protein</fullName>
    </recommendedName>
</protein>
<dbReference type="InterPro" id="IPR000719">
    <property type="entry name" value="Prot_kinase_dom"/>
</dbReference>
<comment type="caution">
    <text evidence="2">The sequence shown here is derived from an EMBL/GenBank/DDBJ whole genome shotgun (WGS) entry which is preliminary data.</text>
</comment>
<dbReference type="InterPro" id="IPR053215">
    <property type="entry name" value="TKL_Ser/Thr_kinase"/>
</dbReference>
<dbReference type="InterPro" id="IPR011009">
    <property type="entry name" value="Kinase-like_dom_sf"/>
</dbReference>
<organism evidence="2 3">
    <name type="scientific">Entamoeba histolytica</name>
    <dbReference type="NCBI Taxonomy" id="5759"/>
    <lineage>
        <taxon>Eukaryota</taxon>
        <taxon>Amoebozoa</taxon>
        <taxon>Evosea</taxon>
        <taxon>Archamoebae</taxon>
        <taxon>Mastigamoebida</taxon>
        <taxon>Entamoebidae</taxon>
        <taxon>Entamoeba</taxon>
    </lineage>
</organism>